<evidence type="ECO:0000313" key="1">
    <source>
        <dbReference type="EMBL" id="MBB5218706.1"/>
    </source>
</evidence>
<sequence>MYHYAGNNPVKYIDPDGKQSLSFSFQDFINLLDSAGDPSVKVYNEMRRADSGDEFAKARLKYIFHEASKETLKQASSKLSDMAIISLCMGFPEGTTVFGNAAGACDLALAIDSLVTDLSNSKNMSDCLNAAKNFGTTGSVVIAAFAWGEVTKKSATAISNAINVKIGSTGRFYELGHRGSIKSREGFRKLLEKDIASGYFGQEIIPNAPLIVQEAMKVYDAIKETENEK</sequence>
<proteinExistence type="predicted"/>
<dbReference type="Proteomes" id="UP000578697">
    <property type="component" value="Unassembled WGS sequence"/>
</dbReference>
<evidence type="ECO:0008006" key="3">
    <source>
        <dbReference type="Google" id="ProtNLM"/>
    </source>
</evidence>
<dbReference type="AlphaFoldDB" id="A0A840SFL3"/>
<reference evidence="1 2" key="1">
    <citation type="submission" date="2020-08" db="EMBL/GenBank/DDBJ databases">
        <title>Genomic Encyclopedia of Type Strains, Phase IV (KMG-IV): sequencing the most valuable type-strain genomes for metagenomic binning, comparative biology and taxonomic classification.</title>
        <authorList>
            <person name="Goeker M."/>
        </authorList>
    </citation>
    <scope>NUCLEOTIDE SEQUENCE [LARGE SCALE GENOMIC DNA]</scope>
    <source>
        <strain evidence="1 2">DSM 103679</strain>
    </source>
</reference>
<comment type="caution">
    <text evidence="1">The sequence shown here is derived from an EMBL/GenBank/DDBJ whole genome shotgun (WGS) entry which is preliminary data.</text>
</comment>
<name>A0A840SFL3_9SPIR</name>
<dbReference type="RefSeq" id="WP_184652152.1">
    <property type="nucleotide sequence ID" value="NZ_JACHFR010000002.1"/>
</dbReference>
<protein>
    <recommendedName>
        <fullName evidence="3">RHS repeat-associated core domain-containing protein</fullName>
    </recommendedName>
</protein>
<organism evidence="1 2">
    <name type="scientific">Treponema rectale</name>
    <dbReference type="NCBI Taxonomy" id="744512"/>
    <lineage>
        <taxon>Bacteria</taxon>
        <taxon>Pseudomonadati</taxon>
        <taxon>Spirochaetota</taxon>
        <taxon>Spirochaetia</taxon>
        <taxon>Spirochaetales</taxon>
        <taxon>Treponemataceae</taxon>
        <taxon>Treponema</taxon>
    </lineage>
</organism>
<accession>A0A840SFL3</accession>
<evidence type="ECO:0000313" key="2">
    <source>
        <dbReference type="Proteomes" id="UP000578697"/>
    </source>
</evidence>
<keyword evidence="2" id="KW-1185">Reference proteome</keyword>
<dbReference type="EMBL" id="JACHFR010000002">
    <property type="protein sequence ID" value="MBB5218706.1"/>
    <property type="molecule type" value="Genomic_DNA"/>
</dbReference>
<gene>
    <name evidence="1" type="ORF">HNP77_001075</name>
</gene>